<evidence type="ECO:0000313" key="5">
    <source>
        <dbReference type="Proteomes" id="UP000183987"/>
    </source>
</evidence>
<sequence length="239" mass="25672">MRMQSIVRAVYPPQCVACEAQVADDHGLCGPCWRETRFIQGLTCEACGTPLMGQGAGPVHCDDCMTIARPWAQGRAALVYDGIGRRMVLNLKHGDRTDLAVPAARWMLHAGRGMIAKDMVVVPVPVHWTRLIARRYNQAALLSRLVARGLGALHVPDGLRRVVRNPKMEAVGRDARFAALQGAIAHHPRRAALLAGREVLIVDDVMTSGATLAAATEAAHAAGAGRVCVLTLARVVKDT</sequence>
<dbReference type="Proteomes" id="UP000183987">
    <property type="component" value="Unassembled WGS sequence"/>
</dbReference>
<keyword evidence="4" id="KW-0328">Glycosyltransferase</keyword>
<dbReference type="RefSeq" id="WP_143155390.1">
    <property type="nucleotide sequence ID" value="NZ_FQUE01000003.1"/>
</dbReference>
<feature type="domain" description="Double zinc ribbon" evidence="3">
    <location>
        <begin position="7"/>
        <end position="65"/>
    </location>
</feature>
<dbReference type="EMBL" id="FQUE01000003">
    <property type="protein sequence ID" value="SHF05852.1"/>
    <property type="molecule type" value="Genomic_DNA"/>
</dbReference>
<keyword evidence="4" id="KW-0808">Transferase</keyword>
<feature type="domain" description="Phosphoribosyltransferase" evidence="2">
    <location>
        <begin position="187"/>
        <end position="233"/>
    </location>
</feature>
<evidence type="ECO:0000256" key="1">
    <source>
        <dbReference type="ARBA" id="ARBA00008007"/>
    </source>
</evidence>
<evidence type="ECO:0000259" key="3">
    <source>
        <dbReference type="Pfam" id="PF18912"/>
    </source>
</evidence>
<comment type="similarity">
    <text evidence="1">Belongs to the ComF/GntX family.</text>
</comment>
<dbReference type="Gene3D" id="3.40.50.2020">
    <property type="match status" value="1"/>
</dbReference>
<dbReference type="PANTHER" id="PTHR47505">
    <property type="entry name" value="DNA UTILIZATION PROTEIN YHGH"/>
    <property type="match status" value="1"/>
</dbReference>
<accession>A0A1M4YK25</accession>
<keyword evidence="5" id="KW-1185">Reference proteome</keyword>
<dbReference type="GO" id="GO:0016757">
    <property type="term" value="F:glycosyltransferase activity"/>
    <property type="evidence" value="ECO:0007669"/>
    <property type="project" value="UniProtKB-KW"/>
</dbReference>
<dbReference type="InterPro" id="IPR000836">
    <property type="entry name" value="PRTase_dom"/>
</dbReference>
<dbReference type="SUPFAM" id="SSF53271">
    <property type="entry name" value="PRTase-like"/>
    <property type="match status" value="1"/>
</dbReference>
<reference evidence="5" key="1">
    <citation type="submission" date="2016-11" db="EMBL/GenBank/DDBJ databases">
        <authorList>
            <person name="Varghese N."/>
            <person name="Submissions S."/>
        </authorList>
    </citation>
    <scope>NUCLEOTIDE SEQUENCE [LARGE SCALE GENOMIC DNA]</scope>
    <source>
        <strain evidence="5">DSM 29326</strain>
    </source>
</reference>
<dbReference type="STRING" id="366533.SAMN05444339_103145"/>
<gene>
    <name evidence="4" type="ORF">SAMN05444339_103145</name>
</gene>
<dbReference type="PANTHER" id="PTHR47505:SF1">
    <property type="entry name" value="DNA UTILIZATION PROTEIN YHGH"/>
    <property type="match status" value="1"/>
</dbReference>
<dbReference type="InterPro" id="IPR029057">
    <property type="entry name" value="PRTase-like"/>
</dbReference>
<dbReference type="Pfam" id="PF00156">
    <property type="entry name" value="Pribosyltran"/>
    <property type="match status" value="1"/>
</dbReference>
<dbReference type="AlphaFoldDB" id="A0A1M4YK25"/>
<organism evidence="4 5">
    <name type="scientific">Loktanella atrilutea</name>
    <dbReference type="NCBI Taxonomy" id="366533"/>
    <lineage>
        <taxon>Bacteria</taxon>
        <taxon>Pseudomonadati</taxon>
        <taxon>Pseudomonadota</taxon>
        <taxon>Alphaproteobacteria</taxon>
        <taxon>Rhodobacterales</taxon>
        <taxon>Roseobacteraceae</taxon>
        <taxon>Loktanella</taxon>
    </lineage>
</organism>
<dbReference type="InterPro" id="IPR051910">
    <property type="entry name" value="ComF/GntX_DNA_util-trans"/>
</dbReference>
<evidence type="ECO:0000259" key="2">
    <source>
        <dbReference type="Pfam" id="PF00156"/>
    </source>
</evidence>
<protein>
    <submittedName>
        <fullName evidence="4">Predicted amidophosphoribosyltransferases</fullName>
    </submittedName>
</protein>
<dbReference type="InterPro" id="IPR044005">
    <property type="entry name" value="DZR_2"/>
</dbReference>
<name>A0A1M4YK25_LOKAT</name>
<proteinExistence type="inferred from homology"/>
<dbReference type="OrthoDB" id="9779910at2"/>
<evidence type="ECO:0000313" key="4">
    <source>
        <dbReference type="EMBL" id="SHF05852.1"/>
    </source>
</evidence>
<dbReference type="Pfam" id="PF18912">
    <property type="entry name" value="DZR_2"/>
    <property type="match status" value="1"/>
</dbReference>